<keyword evidence="2 4" id="KW-0238">DNA-binding</keyword>
<keyword evidence="3" id="KW-0804">Transcription</keyword>
<reference evidence="6" key="2">
    <citation type="submission" date="2020-09" db="EMBL/GenBank/DDBJ databases">
        <authorList>
            <person name="Sun Q."/>
            <person name="Zhou Y."/>
        </authorList>
    </citation>
    <scope>NUCLEOTIDE SEQUENCE</scope>
    <source>
        <strain evidence="6">CGMCC 4.7430</strain>
    </source>
</reference>
<evidence type="ECO:0000256" key="1">
    <source>
        <dbReference type="ARBA" id="ARBA00023015"/>
    </source>
</evidence>
<dbReference type="GO" id="GO:0003700">
    <property type="term" value="F:DNA-binding transcription factor activity"/>
    <property type="evidence" value="ECO:0007669"/>
    <property type="project" value="TreeGrafter"/>
</dbReference>
<evidence type="ECO:0000259" key="5">
    <source>
        <dbReference type="PROSITE" id="PS50977"/>
    </source>
</evidence>
<feature type="domain" description="HTH tetR-type" evidence="5">
    <location>
        <begin position="12"/>
        <end position="71"/>
    </location>
</feature>
<dbReference type="SUPFAM" id="SSF46689">
    <property type="entry name" value="Homeodomain-like"/>
    <property type="match status" value="1"/>
</dbReference>
<dbReference type="GO" id="GO:0000976">
    <property type="term" value="F:transcription cis-regulatory region binding"/>
    <property type="evidence" value="ECO:0007669"/>
    <property type="project" value="TreeGrafter"/>
</dbReference>
<dbReference type="RefSeq" id="WP_189138621.1">
    <property type="nucleotide sequence ID" value="NZ_BMNK01000003.1"/>
</dbReference>
<evidence type="ECO:0000256" key="3">
    <source>
        <dbReference type="ARBA" id="ARBA00023163"/>
    </source>
</evidence>
<organism evidence="6 7">
    <name type="scientific">Nonomuraea glycinis</name>
    <dbReference type="NCBI Taxonomy" id="2047744"/>
    <lineage>
        <taxon>Bacteria</taxon>
        <taxon>Bacillati</taxon>
        <taxon>Actinomycetota</taxon>
        <taxon>Actinomycetes</taxon>
        <taxon>Streptosporangiales</taxon>
        <taxon>Streptosporangiaceae</taxon>
        <taxon>Nonomuraea</taxon>
    </lineage>
</organism>
<accession>A0A918A411</accession>
<comment type="caution">
    <text evidence="6">The sequence shown here is derived from an EMBL/GenBank/DDBJ whole genome shotgun (WGS) entry which is preliminary data.</text>
</comment>
<sequence length="182" mass="19490">MSDERAPRADARRNRARVLEVAAEVFATEGLSVPVHEIARRAGVGTGTVSRHFPTKEDLLIAIMSTRLVKLTAEADELARHEDPATAFFALFTSLVRAGAADCGLAELAGTDRRLDAIGERAGADLCGRLHELLAAAQKSGDVRADVGYADIRALMSACMARKEDPLEPILAVVTDGLRKRS</sequence>
<reference evidence="6" key="1">
    <citation type="journal article" date="2014" name="Int. J. Syst. Evol. Microbiol.">
        <title>Complete genome sequence of Corynebacterium casei LMG S-19264T (=DSM 44701T), isolated from a smear-ripened cheese.</title>
        <authorList>
            <consortium name="US DOE Joint Genome Institute (JGI-PGF)"/>
            <person name="Walter F."/>
            <person name="Albersmeier A."/>
            <person name="Kalinowski J."/>
            <person name="Ruckert C."/>
        </authorList>
    </citation>
    <scope>NUCLEOTIDE SEQUENCE</scope>
    <source>
        <strain evidence="6">CGMCC 4.7430</strain>
    </source>
</reference>
<evidence type="ECO:0000313" key="7">
    <source>
        <dbReference type="Proteomes" id="UP000660745"/>
    </source>
</evidence>
<evidence type="ECO:0000256" key="2">
    <source>
        <dbReference type="ARBA" id="ARBA00023125"/>
    </source>
</evidence>
<dbReference type="PROSITE" id="PS50977">
    <property type="entry name" value="HTH_TETR_2"/>
    <property type="match status" value="1"/>
</dbReference>
<proteinExistence type="predicted"/>
<dbReference type="Pfam" id="PF00440">
    <property type="entry name" value="TetR_N"/>
    <property type="match status" value="1"/>
</dbReference>
<dbReference type="PANTHER" id="PTHR30055:SF234">
    <property type="entry name" value="HTH-TYPE TRANSCRIPTIONAL REGULATOR BETI"/>
    <property type="match status" value="1"/>
</dbReference>
<dbReference type="SUPFAM" id="SSF48498">
    <property type="entry name" value="Tetracyclin repressor-like, C-terminal domain"/>
    <property type="match status" value="1"/>
</dbReference>
<dbReference type="Gene3D" id="1.10.357.10">
    <property type="entry name" value="Tetracycline Repressor, domain 2"/>
    <property type="match status" value="1"/>
</dbReference>
<dbReference type="InterPro" id="IPR009057">
    <property type="entry name" value="Homeodomain-like_sf"/>
</dbReference>
<dbReference type="InterPro" id="IPR036271">
    <property type="entry name" value="Tet_transcr_reg_TetR-rel_C_sf"/>
</dbReference>
<feature type="DNA-binding region" description="H-T-H motif" evidence="4">
    <location>
        <begin position="34"/>
        <end position="53"/>
    </location>
</feature>
<dbReference type="EMBL" id="BMNK01000003">
    <property type="protein sequence ID" value="GGP05305.1"/>
    <property type="molecule type" value="Genomic_DNA"/>
</dbReference>
<keyword evidence="7" id="KW-1185">Reference proteome</keyword>
<dbReference type="PANTHER" id="PTHR30055">
    <property type="entry name" value="HTH-TYPE TRANSCRIPTIONAL REGULATOR RUTR"/>
    <property type="match status" value="1"/>
</dbReference>
<dbReference type="Proteomes" id="UP000660745">
    <property type="component" value="Unassembled WGS sequence"/>
</dbReference>
<keyword evidence="1" id="KW-0805">Transcription regulation</keyword>
<evidence type="ECO:0000256" key="4">
    <source>
        <dbReference type="PROSITE-ProRule" id="PRU00335"/>
    </source>
</evidence>
<name>A0A918A411_9ACTN</name>
<protein>
    <submittedName>
        <fullName evidence="6">TetR family transcriptional regulator</fullName>
    </submittedName>
</protein>
<dbReference type="InterPro" id="IPR049445">
    <property type="entry name" value="TetR_SbtR-like_C"/>
</dbReference>
<dbReference type="AlphaFoldDB" id="A0A918A411"/>
<dbReference type="PRINTS" id="PR00455">
    <property type="entry name" value="HTHTETR"/>
</dbReference>
<gene>
    <name evidence="6" type="ORF">GCM10012278_24250</name>
</gene>
<dbReference type="InterPro" id="IPR050109">
    <property type="entry name" value="HTH-type_TetR-like_transc_reg"/>
</dbReference>
<evidence type="ECO:0000313" key="6">
    <source>
        <dbReference type="EMBL" id="GGP05305.1"/>
    </source>
</evidence>
<dbReference type="InterPro" id="IPR001647">
    <property type="entry name" value="HTH_TetR"/>
</dbReference>
<dbReference type="Pfam" id="PF21597">
    <property type="entry name" value="TetR_C_43"/>
    <property type="match status" value="1"/>
</dbReference>